<dbReference type="PROSITE" id="PS00653">
    <property type="entry name" value="GLYCOSYL_HYDROL_F1_2"/>
    <property type="match status" value="1"/>
</dbReference>
<dbReference type="GO" id="GO:0008422">
    <property type="term" value="F:beta-glucosidase activity"/>
    <property type="evidence" value="ECO:0007669"/>
    <property type="project" value="TreeGrafter"/>
</dbReference>
<feature type="signal peptide" evidence="4">
    <location>
        <begin position="1"/>
        <end position="27"/>
    </location>
</feature>
<keyword evidence="6" id="KW-1185">Reference proteome</keyword>
<dbReference type="Proteomes" id="UP000289340">
    <property type="component" value="Chromosome 8"/>
</dbReference>
<evidence type="ECO:0000256" key="4">
    <source>
        <dbReference type="SAM" id="SignalP"/>
    </source>
</evidence>
<proteinExistence type="inferred from homology"/>
<dbReference type="SUPFAM" id="SSF51445">
    <property type="entry name" value="(Trans)glycosidases"/>
    <property type="match status" value="1"/>
</dbReference>
<name>A0A445JEY8_GLYSO</name>
<keyword evidence="2" id="KW-0378">Hydrolase</keyword>
<organism evidence="5 6">
    <name type="scientific">Glycine soja</name>
    <name type="common">Wild soybean</name>
    <dbReference type="NCBI Taxonomy" id="3848"/>
    <lineage>
        <taxon>Eukaryota</taxon>
        <taxon>Viridiplantae</taxon>
        <taxon>Streptophyta</taxon>
        <taxon>Embryophyta</taxon>
        <taxon>Tracheophyta</taxon>
        <taxon>Spermatophyta</taxon>
        <taxon>Magnoliopsida</taxon>
        <taxon>eudicotyledons</taxon>
        <taxon>Gunneridae</taxon>
        <taxon>Pentapetalae</taxon>
        <taxon>rosids</taxon>
        <taxon>fabids</taxon>
        <taxon>Fabales</taxon>
        <taxon>Fabaceae</taxon>
        <taxon>Papilionoideae</taxon>
        <taxon>50 kb inversion clade</taxon>
        <taxon>NPAAA clade</taxon>
        <taxon>indigoferoid/millettioid clade</taxon>
        <taxon>Phaseoleae</taxon>
        <taxon>Glycine</taxon>
        <taxon>Glycine subgen. Soja</taxon>
    </lineage>
</organism>
<dbReference type="InterPro" id="IPR001360">
    <property type="entry name" value="Glyco_hydro_1"/>
</dbReference>
<dbReference type="Gramene" id="XM_028388132.1">
    <property type="protein sequence ID" value="XP_028243933.1"/>
    <property type="gene ID" value="LOC114421975"/>
</dbReference>
<protein>
    <submittedName>
        <fullName evidence="5">Beta-glucosidase 13</fullName>
    </submittedName>
</protein>
<evidence type="ECO:0000256" key="1">
    <source>
        <dbReference type="ARBA" id="ARBA00010838"/>
    </source>
</evidence>
<dbReference type="InterPro" id="IPR033132">
    <property type="entry name" value="GH_1_N_CS"/>
</dbReference>
<dbReference type="GO" id="GO:0005975">
    <property type="term" value="P:carbohydrate metabolic process"/>
    <property type="evidence" value="ECO:0007669"/>
    <property type="project" value="InterPro"/>
</dbReference>
<accession>A0A445JEY8</accession>
<gene>
    <name evidence="5" type="ORF">D0Y65_020611</name>
</gene>
<dbReference type="Pfam" id="PF00232">
    <property type="entry name" value="Glyco_hydro_1"/>
    <property type="match status" value="1"/>
</dbReference>
<dbReference type="EMBL" id="QZWG01000008">
    <property type="protein sequence ID" value="RZB96998.1"/>
    <property type="molecule type" value="Genomic_DNA"/>
</dbReference>
<dbReference type="AlphaFoldDB" id="A0A445JEY8"/>
<dbReference type="PRINTS" id="PR00131">
    <property type="entry name" value="GLHYDRLASE1"/>
</dbReference>
<sequence length="517" mass="59072">METKSLITFILYLISTLLILVFDSVASIEGFGENYDTASLKRSSFPKDFIFGTSSSAYQYEGATNKGGRGPSIWDTFTQKYPKKIKDQSNGQIAVDSYHRFKEDVQIMNDIGFDAYRFSISWSRLLPGGNLSSGINTRAIIYYDNLINELISKGLKPFVTLLHYDHPQSIEDAYGGFLSPKVVKDFTDYAEVCFKAFGDRVKYWITINGPSIFSQQGYTNGIYAPGRCSNWLQLNCTGGDSATEPYLVSHHQLLAHAAAVKVYRQKYQKTQNGQIGLVQAVDWTIPLSQSSADIDATFRARAFKLDWTMEPLNSGSYPLEMVHYLGERLPKFSKEQSDMVKNSFDFIGINYYSTTYAADAECPRKNKSYLTDLCAELTYERDGIPIGPRAASEWIYIYPQGIEEVLLYFKRKFNNPVIYITENGYDNFNDEKVSQLKDQERIDCHIQHISYVRSAILNGVNVRGYFAWSLLDNFEWSDGYTVRFGIIYVNYTDGLKRCPKDSAKWFKSFLHQEFESQ</sequence>
<evidence type="ECO:0000313" key="6">
    <source>
        <dbReference type="Proteomes" id="UP000289340"/>
    </source>
</evidence>
<dbReference type="Gene3D" id="3.20.20.80">
    <property type="entry name" value="Glycosidases"/>
    <property type="match status" value="1"/>
</dbReference>
<dbReference type="PANTHER" id="PTHR10353:SF237">
    <property type="entry name" value="BETA-GLUCOSIDASE 12-RELATED"/>
    <property type="match status" value="1"/>
</dbReference>
<dbReference type="InterPro" id="IPR017853">
    <property type="entry name" value="GH"/>
</dbReference>
<evidence type="ECO:0000313" key="5">
    <source>
        <dbReference type="EMBL" id="RZB96998.1"/>
    </source>
</evidence>
<dbReference type="FunFam" id="3.20.20.80:FF:000246">
    <property type="entry name" value="Predicted protein"/>
    <property type="match status" value="1"/>
</dbReference>
<reference evidence="5 6" key="1">
    <citation type="submission" date="2018-09" db="EMBL/GenBank/DDBJ databases">
        <title>A high-quality reference genome of wild soybean provides a powerful tool to mine soybean genomes.</title>
        <authorList>
            <person name="Xie M."/>
            <person name="Chung C.Y.L."/>
            <person name="Li M.-W."/>
            <person name="Wong F.-L."/>
            <person name="Chan T.-F."/>
            <person name="Lam H.-M."/>
        </authorList>
    </citation>
    <scope>NUCLEOTIDE SEQUENCE [LARGE SCALE GENOMIC DNA]</scope>
    <source>
        <strain evidence="6">cv. W05</strain>
        <tissue evidence="5">Hypocotyl of etiolated seedlings</tissue>
    </source>
</reference>
<evidence type="ECO:0000256" key="3">
    <source>
        <dbReference type="RuleBase" id="RU003690"/>
    </source>
</evidence>
<feature type="chain" id="PRO_5019383069" evidence="4">
    <location>
        <begin position="28"/>
        <end position="517"/>
    </location>
</feature>
<comment type="caution">
    <text evidence="5">The sequence shown here is derived from an EMBL/GenBank/DDBJ whole genome shotgun (WGS) entry which is preliminary data.</text>
</comment>
<evidence type="ECO:0000256" key="2">
    <source>
        <dbReference type="ARBA" id="ARBA00022801"/>
    </source>
</evidence>
<dbReference type="PANTHER" id="PTHR10353">
    <property type="entry name" value="GLYCOSYL HYDROLASE"/>
    <property type="match status" value="1"/>
</dbReference>
<keyword evidence="4" id="KW-0732">Signal</keyword>
<comment type="similarity">
    <text evidence="1 3">Belongs to the glycosyl hydrolase 1 family.</text>
</comment>